<organism evidence="2 3">
    <name type="scientific">Streptomyces sparsogenes DSM 40356</name>
    <dbReference type="NCBI Taxonomy" id="1331668"/>
    <lineage>
        <taxon>Bacteria</taxon>
        <taxon>Bacillati</taxon>
        <taxon>Actinomycetota</taxon>
        <taxon>Actinomycetes</taxon>
        <taxon>Kitasatosporales</taxon>
        <taxon>Streptomycetaceae</taxon>
        <taxon>Streptomyces</taxon>
    </lineage>
</organism>
<dbReference type="STRING" id="67365.GCA_001704635_01773"/>
<comment type="caution">
    <text evidence="2">The sequence shown here is derived from an EMBL/GenBank/DDBJ whole genome shotgun (WGS) entry which is preliminary data.</text>
</comment>
<protein>
    <recommendedName>
        <fullName evidence="4">Head-to-tail stopper</fullName>
    </recommendedName>
</protein>
<dbReference type="EMBL" id="ASQP01000469">
    <property type="protein sequence ID" value="OMI34373.1"/>
    <property type="molecule type" value="Genomic_DNA"/>
</dbReference>
<evidence type="ECO:0008006" key="4">
    <source>
        <dbReference type="Google" id="ProtNLM"/>
    </source>
</evidence>
<dbReference type="Proteomes" id="UP000186168">
    <property type="component" value="Unassembled WGS sequence"/>
</dbReference>
<evidence type="ECO:0000256" key="1">
    <source>
        <dbReference type="SAM" id="MobiDB-lite"/>
    </source>
</evidence>
<proteinExistence type="predicted"/>
<dbReference type="RefSeq" id="WP_065966624.1">
    <property type="nucleotide sequence ID" value="NZ_ASQP01000469.1"/>
</dbReference>
<reference evidence="2 3" key="1">
    <citation type="submission" date="2013-05" db="EMBL/GenBank/DDBJ databases">
        <title>Genome sequence of Streptomyces sparsogenes DSM 40356.</title>
        <authorList>
            <person name="Coyne S."/>
            <person name="Seebeck F.P."/>
        </authorList>
    </citation>
    <scope>NUCLEOTIDE SEQUENCE [LARGE SCALE GENOMIC DNA]</scope>
    <source>
        <strain evidence="2 3">DSM 40356</strain>
    </source>
</reference>
<accession>A0A1R1S818</accession>
<gene>
    <name evidence="2" type="ORF">SPAR_36356</name>
</gene>
<evidence type="ECO:0000313" key="2">
    <source>
        <dbReference type="EMBL" id="OMI34373.1"/>
    </source>
</evidence>
<sequence length="118" mass="12117">MRALPQGETVTIVRPGAPTGYNEYGVETPGPPEEIPVPGCGIAPRDGNAAGGNEQTQARDTVIIGLTLYAPAGTDLRPTDQVRVAGVLYEVDGQAGVFRSPFTGSNGPVVAALERVTG</sequence>
<dbReference type="GeneID" id="96746706"/>
<name>A0A1R1S818_9ACTN</name>
<keyword evidence="3" id="KW-1185">Reference proteome</keyword>
<feature type="region of interest" description="Disordered" evidence="1">
    <location>
        <begin position="1"/>
        <end position="27"/>
    </location>
</feature>
<dbReference type="AlphaFoldDB" id="A0A1R1S818"/>
<evidence type="ECO:0000313" key="3">
    <source>
        <dbReference type="Proteomes" id="UP000186168"/>
    </source>
</evidence>